<protein>
    <submittedName>
        <fullName evidence="5">LuxR C-terminal-related transcriptional regulator</fullName>
    </submittedName>
</protein>
<name>A0ABW2I268_9ACTN</name>
<dbReference type="SUPFAM" id="SSF48452">
    <property type="entry name" value="TPR-like"/>
    <property type="match status" value="1"/>
</dbReference>
<dbReference type="RefSeq" id="WP_378976086.1">
    <property type="nucleotide sequence ID" value="NZ_JBHTBJ010000041.1"/>
</dbReference>
<evidence type="ECO:0000259" key="4">
    <source>
        <dbReference type="PROSITE" id="PS50043"/>
    </source>
</evidence>
<dbReference type="InterPro" id="IPR059106">
    <property type="entry name" value="WHD_MalT"/>
</dbReference>
<dbReference type="PANTHER" id="PTHR44688:SF16">
    <property type="entry name" value="DNA-BINDING TRANSCRIPTIONAL ACTIVATOR DEVR_DOSR"/>
    <property type="match status" value="1"/>
</dbReference>
<dbReference type="Gene3D" id="1.10.10.10">
    <property type="entry name" value="Winged helix-like DNA-binding domain superfamily/Winged helix DNA-binding domain"/>
    <property type="match status" value="1"/>
</dbReference>
<dbReference type="SUPFAM" id="SSF46894">
    <property type="entry name" value="C-terminal effector domain of the bipartite response regulators"/>
    <property type="match status" value="1"/>
</dbReference>
<dbReference type="InterPro" id="IPR041617">
    <property type="entry name" value="TPR_MalT"/>
</dbReference>
<dbReference type="InterPro" id="IPR036388">
    <property type="entry name" value="WH-like_DNA-bd_sf"/>
</dbReference>
<keyword evidence="3" id="KW-0804">Transcription</keyword>
<dbReference type="Pfam" id="PF25873">
    <property type="entry name" value="WHD_MalT"/>
    <property type="match status" value="1"/>
</dbReference>
<dbReference type="Gene3D" id="1.25.40.10">
    <property type="entry name" value="Tetratricopeptide repeat domain"/>
    <property type="match status" value="1"/>
</dbReference>
<dbReference type="SMART" id="SM00421">
    <property type="entry name" value="HTH_LUXR"/>
    <property type="match status" value="1"/>
</dbReference>
<keyword evidence="1" id="KW-0805">Transcription regulation</keyword>
<comment type="caution">
    <text evidence="5">The sequence shown here is derived from an EMBL/GenBank/DDBJ whole genome shotgun (WGS) entry which is preliminary data.</text>
</comment>
<evidence type="ECO:0000256" key="2">
    <source>
        <dbReference type="ARBA" id="ARBA00023125"/>
    </source>
</evidence>
<dbReference type="PANTHER" id="PTHR44688">
    <property type="entry name" value="DNA-BINDING TRANSCRIPTIONAL ACTIVATOR DEVR_DOSR"/>
    <property type="match status" value="1"/>
</dbReference>
<dbReference type="Pfam" id="PF00196">
    <property type="entry name" value="GerE"/>
    <property type="match status" value="1"/>
</dbReference>
<reference evidence="6" key="1">
    <citation type="journal article" date="2019" name="Int. J. Syst. Evol. Microbiol.">
        <title>The Global Catalogue of Microorganisms (GCM) 10K type strain sequencing project: providing services to taxonomists for standard genome sequencing and annotation.</title>
        <authorList>
            <consortium name="The Broad Institute Genomics Platform"/>
            <consortium name="The Broad Institute Genome Sequencing Center for Infectious Disease"/>
            <person name="Wu L."/>
            <person name="Ma J."/>
        </authorList>
    </citation>
    <scope>NUCLEOTIDE SEQUENCE [LARGE SCALE GENOMIC DNA]</scope>
    <source>
        <strain evidence="6">XZYJT-10</strain>
    </source>
</reference>
<dbReference type="PRINTS" id="PR00038">
    <property type="entry name" value="HTHLUXR"/>
</dbReference>
<dbReference type="InterPro" id="IPR016032">
    <property type="entry name" value="Sig_transdc_resp-reg_C-effctor"/>
</dbReference>
<gene>
    <name evidence="5" type="ORF">ACFQS1_33830</name>
</gene>
<evidence type="ECO:0000313" key="6">
    <source>
        <dbReference type="Proteomes" id="UP001596548"/>
    </source>
</evidence>
<dbReference type="Proteomes" id="UP001596548">
    <property type="component" value="Unassembled WGS sequence"/>
</dbReference>
<sequence length="897" mass="96878">MPLPVLATKLFAPPRRARLVARPRLMELLDATLAAGQRLTLVSAPAGFGKTTLLGDWRAALVERPAPPVVGWVSLDDGDNDLSRLLAHLLAALGVGGALLDAVPAASAGAVLPALVNELTRLDGEPRVVVLDDYHVIESAAVHEAVTFLLDHLPGHVHLLVATRADPPLPLARLRSRGQLVEVRAADLRFRPPEAEEFLTRVMGLDLSAADAAALDGRTEGWAAGLQLAALSLRGVDDPAEVAAFIDAFTGSHRFVLDYLADEVLARQPRHVRDFLLRTAVLDRLTGPLCDAVTGRADGGRALDELDRASLFVVPLDGQRSWYRYHHLFADVLRARLPTEHPGEVPELHRRAGDWFAAHGLVADAVRHALAAGDVTRAAARMEQAVPELRRTRQDRLLQEWMRALPDQIVRRSPVLSIVSGWSALISGDLDGLASRLDDAEAALAAGEHDPELRAAWVDTEDLRTAPAMIAVYRASLAQARNDVAGTVRHARAALDRAGPADHFVRGAGAGFLGLAAWAAGDVEEALPMFTEAVRSLHAAGNLVDELDSTLVLADMWVAAGQPGRARRLYEQALRTATARGEPYPRATADLHVGLAELDRERDDLAAAEEHLRTARALAEHQSITENRHRWFVAMAQLRAAAGDYADTAELLDRAQELYRPGFYPDVRPIAAVRARLALAAGDLAAAGEWADEAGVTVDDDPAYLREYELLTLVRVMLSRPRASISPVLALLERLRPAAAGRPGSRREIHVLQALAHHAAGDTARALGPLSSALTAPPEPDSHVRLFLDEGAPMRALLRDAAADLDEPARTRAGVLLGRSAAPKPADVPAQPLADRLSARELEVLRLLDSDLTGPEIARRLYVTVNTLRTHTKRIFTKLGVTTRAAAVRRAREYGLL</sequence>
<dbReference type="CDD" id="cd06170">
    <property type="entry name" value="LuxR_C_like"/>
    <property type="match status" value="1"/>
</dbReference>
<dbReference type="Pfam" id="PF17874">
    <property type="entry name" value="TPR_MalT"/>
    <property type="match status" value="1"/>
</dbReference>
<accession>A0ABW2I268</accession>
<evidence type="ECO:0000256" key="1">
    <source>
        <dbReference type="ARBA" id="ARBA00023015"/>
    </source>
</evidence>
<feature type="domain" description="HTH luxR-type" evidence="4">
    <location>
        <begin position="830"/>
        <end position="895"/>
    </location>
</feature>
<dbReference type="Gene3D" id="3.40.50.300">
    <property type="entry name" value="P-loop containing nucleotide triphosphate hydrolases"/>
    <property type="match status" value="1"/>
</dbReference>
<dbReference type="InterPro" id="IPR027417">
    <property type="entry name" value="P-loop_NTPase"/>
</dbReference>
<dbReference type="PROSITE" id="PS50043">
    <property type="entry name" value="HTH_LUXR_2"/>
    <property type="match status" value="1"/>
</dbReference>
<dbReference type="SUPFAM" id="SSF52540">
    <property type="entry name" value="P-loop containing nucleoside triphosphate hydrolases"/>
    <property type="match status" value="1"/>
</dbReference>
<evidence type="ECO:0000313" key="5">
    <source>
        <dbReference type="EMBL" id="MFC7278972.1"/>
    </source>
</evidence>
<keyword evidence="2" id="KW-0238">DNA-binding</keyword>
<proteinExistence type="predicted"/>
<dbReference type="InterPro" id="IPR011990">
    <property type="entry name" value="TPR-like_helical_dom_sf"/>
</dbReference>
<organism evidence="5 6">
    <name type="scientific">Paractinoplanes rhizophilus</name>
    <dbReference type="NCBI Taxonomy" id="1416877"/>
    <lineage>
        <taxon>Bacteria</taxon>
        <taxon>Bacillati</taxon>
        <taxon>Actinomycetota</taxon>
        <taxon>Actinomycetes</taxon>
        <taxon>Micromonosporales</taxon>
        <taxon>Micromonosporaceae</taxon>
        <taxon>Paractinoplanes</taxon>
    </lineage>
</organism>
<evidence type="ECO:0000256" key="3">
    <source>
        <dbReference type="ARBA" id="ARBA00023163"/>
    </source>
</evidence>
<keyword evidence="6" id="KW-1185">Reference proteome</keyword>
<dbReference type="EMBL" id="JBHTBJ010000041">
    <property type="protein sequence ID" value="MFC7278972.1"/>
    <property type="molecule type" value="Genomic_DNA"/>
</dbReference>
<dbReference type="InterPro" id="IPR000792">
    <property type="entry name" value="Tscrpt_reg_LuxR_C"/>
</dbReference>